<dbReference type="EMBL" id="BNCO01000016">
    <property type="protein sequence ID" value="GIL54002.1"/>
    <property type="molecule type" value="Genomic_DNA"/>
</dbReference>
<dbReference type="SMART" id="SM00044">
    <property type="entry name" value="CYCc"/>
    <property type="match status" value="1"/>
</dbReference>
<feature type="region of interest" description="Disordered" evidence="8">
    <location>
        <begin position="743"/>
        <end position="769"/>
    </location>
</feature>
<organism evidence="10 11">
    <name type="scientific">Volvox africanus</name>
    <dbReference type="NCBI Taxonomy" id="51714"/>
    <lineage>
        <taxon>Eukaryota</taxon>
        <taxon>Viridiplantae</taxon>
        <taxon>Chlorophyta</taxon>
        <taxon>core chlorophytes</taxon>
        <taxon>Chlorophyceae</taxon>
        <taxon>CS clade</taxon>
        <taxon>Chlamydomonadales</taxon>
        <taxon>Volvocaceae</taxon>
        <taxon>Volvox</taxon>
    </lineage>
</organism>
<dbReference type="PROSITE" id="PS50125">
    <property type="entry name" value="GUANYLATE_CYCLASE_2"/>
    <property type="match status" value="1"/>
</dbReference>
<dbReference type="InterPro" id="IPR001054">
    <property type="entry name" value="A/G_cyclase"/>
</dbReference>
<dbReference type="PANTHER" id="PTHR11920">
    <property type="entry name" value="GUANYLYL CYCLASE"/>
    <property type="match status" value="1"/>
</dbReference>
<evidence type="ECO:0000313" key="11">
    <source>
        <dbReference type="Proteomes" id="UP000747399"/>
    </source>
</evidence>
<keyword evidence="6 7" id="KW-0456">Lyase</keyword>
<feature type="domain" description="Guanylate cyclase" evidence="9">
    <location>
        <begin position="1205"/>
        <end position="1348"/>
    </location>
</feature>
<dbReference type="PROSITE" id="PS00452">
    <property type="entry name" value="GUANYLATE_CYCLASE_1"/>
    <property type="match status" value="1"/>
</dbReference>
<feature type="region of interest" description="Disordered" evidence="8">
    <location>
        <begin position="641"/>
        <end position="660"/>
    </location>
</feature>
<evidence type="ECO:0000313" key="10">
    <source>
        <dbReference type="EMBL" id="GIL54002.1"/>
    </source>
</evidence>
<dbReference type="GO" id="GO:0004383">
    <property type="term" value="F:guanylate cyclase activity"/>
    <property type="evidence" value="ECO:0007669"/>
    <property type="project" value="TreeGrafter"/>
</dbReference>
<name>A0A8J4B605_9CHLO</name>
<evidence type="ECO:0000256" key="6">
    <source>
        <dbReference type="ARBA" id="ARBA00023239"/>
    </source>
</evidence>
<dbReference type="Gene3D" id="3.30.70.1230">
    <property type="entry name" value="Nucleotide cyclase"/>
    <property type="match status" value="1"/>
</dbReference>
<dbReference type="GO" id="GO:0001653">
    <property type="term" value="F:peptide receptor activity"/>
    <property type="evidence" value="ECO:0007669"/>
    <property type="project" value="TreeGrafter"/>
</dbReference>
<reference evidence="10" key="1">
    <citation type="journal article" date="2021" name="Proc. Natl. Acad. Sci. U.S.A.">
        <title>Three genomes in the algal genus Volvox reveal the fate of a haploid sex-determining region after a transition to homothallism.</title>
        <authorList>
            <person name="Yamamoto K."/>
            <person name="Hamaji T."/>
            <person name="Kawai-Toyooka H."/>
            <person name="Matsuzaki R."/>
            <person name="Takahashi F."/>
            <person name="Nishimura Y."/>
            <person name="Kawachi M."/>
            <person name="Noguchi H."/>
            <person name="Minakuchi Y."/>
            <person name="Umen J.G."/>
            <person name="Toyoda A."/>
            <person name="Nozaki H."/>
        </authorList>
    </citation>
    <scope>NUCLEOTIDE SEQUENCE</scope>
    <source>
        <strain evidence="10">NIES-3780</strain>
    </source>
</reference>
<dbReference type="Pfam" id="PF00211">
    <property type="entry name" value="Guanylate_cyc"/>
    <property type="match status" value="1"/>
</dbReference>
<dbReference type="InterPro" id="IPR029787">
    <property type="entry name" value="Nucleotide_cyclase"/>
</dbReference>
<dbReference type="InterPro" id="IPR050401">
    <property type="entry name" value="Cyclic_nucleotide_synthase"/>
</dbReference>
<keyword evidence="11" id="KW-1185">Reference proteome</keyword>
<feature type="region of interest" description="Disordered" evidence="8">
    <location>
        <begin position="602"/>
        <end position="621"/>
    </location>
</feature>
<evidence type="ECO:0000256" key="7">
    <source>
        <dbReference type="RuleBase" id="RU000405"/>
    </source>
</evidence>
<proteinExistence type="inferred from homology"/>
<feature type="region of interest" description="Disordered" evidence="8">
    <location>
        <begin position="1133"/>
        <end position="1154"/>
    </location>
</feature>
<dbReference type="InterPro" id="IPR018297">
    <property type="entry name" value="A/G_cyclase_CS"/>
</dbReference>
<dbReference type="Proteomes" id="UP000747399">
    <property type="component" value="Unassembled WGS sequence"/>
</dbReference>
<protein>
    <recommendedName>
        <fullName evidence="9">Guanylate cyclase domain-containing protein</fullName>
    </recommendedName>
</protein>
<keyword evidence="5" id="KW-0472">Membrane</keyword>
<keyword evidence="4" id="KW-1133">Transmembrane helix</keyword>
<evidence type="ECO:0000256" key="3">
    <source>
        <dbReference type="ARBA" id="ARBA00022741"/>
    </source>
</evidence>
<feature type="compositionally biased region" description="Low complexity" evidence="8">
    <location>
        <begin position="747"/>
        <end position="762"/>
    </location>
</feature>
<gene>
    <name evidence="10" type="ORF">Vafri_9557</name>
</gene>
<keyword evidence="3" id="KW-0547">Nucleotide-binding</keyword>
<keyword evidence="2" id="KW-0812">Transmembrane</keyword>
<dbReference type="GO" id="GO:0005886">
    <property type="term" value="C:plasma membrane"/>
    <property type="evidence" value="ECO:0007669"/>
    <property type="project" value="TreeGrafter"/>
</dbReference>
<dbReference type="SUPFAM" id="SSF55073">
    <property type="entry name" value="Nucleotide cyclase"/>
    <property type="match status" value="1"/>
</dbReference>
<evidence type="ECO:0000256" key="4">
    <source>
        <dbReference type="ARBA" id="ARBA00022989"/>
    </source>
</evidence>
<dbReference type="PANTHER" id="PTHR11920:SF335">
    <property type="entry name" value="GUANYLATE CYCLASE"/>
    <property type="match status" value="1"/>
</dbReference>
<evidence type="ECO:0000256" key="8">
    <source>
        <dbReference type="SAM" id="MobiDB-lite"/>
    </source>
</evidence>
<accession>A0A8J4B605</accession>
<evidence type="ECO:0000256" key="2">
    <source>
        <dbReference type="ARBA" id="ARBA00022692"/>
    </source>
</evidence>
<feature type="region of interest" description="Disordered" evidence="8">
    <location>
        <begin position="682"/>
        <end position="701"/>
    </location>
</feature>
<comment type="subcellular location">
    <subcellularLocation>
        <location evidence="1">Membrane</location>
    </subcellularLocation>
</comment>
<dbReference type="GO" id="GO:0004016">
    <property type="term" value="F:adenylate cyclase activity"/>
    <property type="evidence" value="ECO:0007669"/>
    <property type="project" value="TreeGrafter"/>
</dbReference>
<evidence type="ECO:0000259" key="9">
    <source>
        <dbReference type="PROSITE" id="PS50125"/>
    </source>
</evidence>
<dbReference type="CDD" id="cd07302">
    <property type="entry name" value="CHD"/>
    <property type="match status" value="1"/>
</dbReference>
<comment type="similarity">
    <text evidence="7">Belongs to the adenylyl cyclase class-4/guanylyl cyclase family.</text>
</comment>
<feature type="compositionally biased region" description="Gly residues" evidence="8">
    <location>
        <begin position="606"/>
        <end position="619"/>
    </location>
</feature>
<evidence type="ECO:0000256" key="1">
    <source>
        <dbReference type="ARBA" id="ARBA00004370"/>
    </source>
</evidence>
<dbReference type="GO" id="GO:0000166">
    <property type="term" value="F:nucleotide binding"/>
    <property type="evidence" value="ECO:0007669"/>
    <property type="project" value="UniProtKB-KW"/>
</dbReference>
<sequence length="1543" mass="160320">MSHKLSQQNFNTQLKALLSCFGKLPTENNLPGTLSTSEGNGPSICTPAHNSKAAFAAEAKKAPSNIEQPNPPADDVHCSHSPLKSRFEASSCPAVSSKPRRPHEGYLAGIGDQSYRRDEMICSKMPAAVTVFNQCGGVVHQNSASIHYMGDRVNCKKSCSITNVLALVFQLEPEKHERMMYDINRENAGRWRGIVRVPCSLSGAGPDAHAPVLAQKTKLVSDSGSMAHVVVMDTADRNSRSVSYSLTAPRAQVRMTSSLDVQSRRPCYNLSASTQHHAPGQPPQISARDLTSGKADFLPNFRSCFATAAAQRMVSESQTDRTEESGHWRVDNKVVTVRTSRASRSGSPLAALALLPSQPLDQALSEGAGKACLGTPNHAVFSKSSFTSNSELTFPLTAANTMTEATPLETRGTCALVQGKPSHDASTSPTVRLAPCTSTGSVTATSFIKCQMPSSCPPAWTPPCHHQPGPAVTANNIRDLDPILTSAPEPGCAFGATAAGGHLTDGDVCSSGDALGDATPNTGAAAAAVFVGEGHTTQSSLTWDTGNDPLATSTFGLALSRHAEAAPVPTPNFAVPAALDGSVGGVHASLSSAQAASALAASPGAGSVGDDGGGSGGGDSHTSCGAHCYKERAIDMGSGRQLSVSPRNLNPDNQTRTGSWLTPRMCAGALNLAGSYSGGIGGSGGSASMPSRVPSSVGSVQNSPHSRALVFASSLRNAPTATQILAEGSRRGGLQYPRVSARCSGHDASPAGTAAAAAADSGPGSGSKDFVRRLSSMDVPSQHVRIARPARSSLSSRNLIAVTRPQPDSHDAEQPTPSQNEINEITTHGATPLMNGGLACMATSVPIPRAGFGEQKVGSPRRVPSLSRLLRTISIGRTGFLEVAAGFSPLPEAETPVASVGVTATADATAPTASDVSYAASINTITELAAVSSKKPEVTGTPTVVMTAAAVDAITGCSASIRLVKEPSDCGNIVHGGDGRGATAAERWHKDKVSMEKHQHQHLRHQHLQQVLLPKSHSNGPLCLAPRSLYQPPPPPSLLRPRPSDGAAAMCPVSTHVQEHCWHEIWALRAVDPITGEDVVIMSQHDVSAKVIAERHLALVMEAEHRLLEQLFPKHILTHVTEEWIAEAEKADEKAAGNNRGHCGSPQQAGAGPVECGTSAVKNTTGAEAISAAALVNNPRAVSSAEWRPVVRDCNALATWHPQVTLLFADIKGFTPMCKQVTPREVMAMLNDLFSRFDAMLDKFGVFKVETIGDCYFVAGGLIREDEDGMAAVRDGDSRIDPLHANKVFMFAKAMLSAALEVPMPSTGEPVQIRIGISSGPVVSGVVGTRMPRFCLFGDTVNTTSRMESTGQPGAIHASESAYSLLKSESWEPTGGIEVKGKGLMQTFVWRPTMEAIGTSAVRQLPLASSASAAAAAAAALKAQHNDVTGLPSSTNGGGGTSSALLRYTIASGSRAVRTADDSRSRAASSVIVAEAASAATLAAAIAATATTSDATCGANTIPDACQTVDGIHTKIAAAAAAAVDCCNEDSDPLVSMLLSHVD</sequence>
<feature type="region of interest" description="Disordered" evidence="8">
    <location>
        <begin position="56"/>
        <end position="80"/>
    </location>
</feature>
<dbReference type="GO" id="GO:0035556">
    <property type="term" value="P:intracellular signal transduction"/>
    <property type="evidence" value="ECO:0007669"/>
    <property type="project" value="InterPro"/>
</dbReference>
<feature type="region of interest" description="Disordered" evidence="8">
    <location>
        <begin position="89"/>
        <end position="108"/>
    </location>
</feature>
<evidence type="ECO:0000256" key="5">
    <source>
        <dbReference type="ARBA" id="ARBA00023136"/>
    </source>
</evidence>
<dbReference type="GO" id="GO:0007168">
    <property type="term" value="P:receptor guanylyl cyclase signaling pathway"/>
    <property type="evidence" value="ECO:0007669"/>
    <property type="project" value="TreeGrafter"/>
</dbReference>
<comment type="caution">
    <text evidence="10">The sequence shown here is derived from an EMBL/GenBank/DDBJ whole genome shotgun (WGS) entry which is preliminary data.</text>
</comment>